<evidence type="ECO:0000313" key="13">
    <source>
        <dbReference type="Proteomes" id="UP000182783"/>
    </source>
</evidence>
<dbReference type="RefSeq" id="WP_062520465.1">
    <property type="nucleotide sequence ID" value="NZ_CP048429.1"/>
</dbReference>
<proteinExistence type="inferred from homology"/>
<evidence type="ECO:0000256" key="7">
    <source>
        <dbReference type="ARBA" id="ARBA00023326"/>
    </source>
</evidence>
<dbReference type="OrthoDB" id="9795222at2"/>
<evidence type="ECO:0000256" key="8">
    <source>
        <dbReference type="ARBA" id="ARBA00037278"/>
    </source>
</evidence>
<dbReference type="Pfam" id="PF00295">
    <property type="entry name" value="Glyco_hydro_28"/>
    <property type="match status" value="1"/>
</dbReference>
<reference evidence="10 12" key="1">
    <citation type="submission" date="2015-08" db="EMBL/GenBank/DDBJ databases">
        <title>Genome of Paenibacillus jilunlii.</title>
        <authorList>
            <person name="Sant'Anna F.H."/>
            <person name="Ambrosini A."/>
            <person name="Souza R."/>
            <person name="Bach E."/>
            <person name="Fernandes G."/>
            <person name="Balsanelli E."/>
            <person name="Baura V.A."/>
            <person name="Pedrosa F.O."/>
            <person name="Souza E.M."/>
            <person name="Passaglia L."/>
        </authorList>
    </citation>
    <scope>NUCLEOTIDE SEQUENCE [LARGE SCALE GENOMIC DNA]</scope>
    <source>
        <strain evidence="10 12">DSM 23019</strain>
    </source>
</reference>
<keyword evidence="5" id="KW-0119">Carbohydrate metabolism</keyword>
<dbReference type="PANTHER" id="PTHR31736">
    <property type="match status" value="1"/>
</dbReference>
<dbReference type="Gene3D" id="2.160.20.10">
    <property type="entry name" value="Single-stranded right-handed beta-helix, Pectin lyase-like"/>
    <property type="match status" value="1"/>
</dbReference>
<evidence type="ECO:0000313" key="12">
    <source>
        <dbReference type="Proteomes" id="UP000070252"/>
    </source>
</evidence>
<keyword evidence="6 9" id="KW-0326">Glycosidase</keyword>
<evidence type="ECO:0000313" key="10">
    <source>
        <dbReference type="EMBL" id="KWX78793.1"/>
    </source>
</evidence>
<protein>
    <submittedName>
        <fullName evidence="11">Glycosyl hydrolases family 28</fullName>
    </submittedName>
</protein>
<keyword evidence="12" id="KW-1185">Reference proteome</keyword>
<dbReference type="AlphaFoldDB" id="A0A1G9YG66"/>
<dbReference type="Proteomes" id="UP000182783">
    <property type="component" value="Unassembled WGS sequence"/>
</dbReference>
<reference evidence="11 13" key="2">
    <citation type="submission" date="2016-10" db="EMBL/GenBank/DDBJ databases">
        <authorList>
            <person name="de Groot N.N."/>
        </authorList>
    </citation>
    <scope>NUCLEOTIDE SEQUENCE [LARGE SCALE GENOMIC DNA]</scope>
    <source>
        <strain evidence="11 13">CGMCC 1.10239</strain>
    </source>
</reference>
<dbReference type="InterPro" id="IPR006626">
    <property type="entry name" value="PbH1"/>
</dbReference>
<evidence type="ECO:0000256" key="6">
    <source>
        <dbReference type="ARBA" id="ARBA00023295"/>
    </source>
</evidence>
<evidence type="ECO:0000256" key="9">
    <source>
        <dbReference type="RuleBase" id="RU361169"/>
    </source>
</evidence>
<evidence type="ECO:0000313" key="11">
    <source>
        <dbReference type="EMBL" id="SDN08179.1"/>
    </source>
</evidence>
<dbReference type="EMBL" id="FNGM01000026">
    <property type="protein sequence ID" value="SDN08179.1"/>
    <property type="molecule type" value="Genomic_DNA"/>
</dbReference>
<dbReference type="GO" id="GO:0004650">
    <property type="term" value="F:polygalacturonase activity"/>
    <property type="evidence" value="ECO:0007669"/>
    <property type="project" value="InterPro"/>
</dbReference>
<dbReference type="EMBL" id="LIPY01000092">
    <property type="protein sequence ID" value="KWX78793.1"/>
    <property type="molecule type" value="Genomic_DNA"/>
</dbReference>
<evidence type="ECO:0000256" key="2">
    <source>
        <dbReference type="ARBA" id="ARBA00022737"/>
    </source>
</evidence>
<keyword evidence="4" id="KW-0325">Glycoprotein</keyword>
<name>A0A1G9YG66_9BACL</name>
<dbReference type="InterPro" id="IPR011050">
    <property type="entry name" value="Pectin_lyase_fold/virulence"/>
</dbReference>
<comment type="function">
    <text evidence="8">Pectinolytic enzyme involved in the degradation of xylogalacturonan (xga), a galacturonan backbone heavily substituted with xylose, and which is one important component of the hairy regions of pectin. Activity requires a galacturonic acid backbone substituted with xylose.</text>
</comment>
<evidence type="ECO:0000256" key="5">
    <source>
        <dbReference type="ARBA" id="ARBA00023277"/>
    </source>
</evidence>
<dbReference type="InterPro" id="IPR000743">
    <property type="entry name" value="Glyco_hydro_28"/>
</dbReference>
<keyword evidence="7" id="KW-0624">Polysaccharide degradation</keyword>
<keyword evidence="3 9" id="KW-0378">Hydrolase</keyword>
<dbReference type="Proteomes" id="UP000070252">
    <property type="component" value="Unassembled WGS sequence"/>
</dbReference>
<dbReference type="GO" id="GO:0000272">
    <property type="term" value="P:polysaccharide catabolic process"/>
    <property type="evidence" value="ECO:0007669"/>
    <property type="project" value="UniProtKB-KW"/>
</dbReference>
<evidence type="ECO:0000256" key="3">
    <source>
        <dbReference type="ARBA" id="ARBA00022801"/>
    </source>
</evidence>
<organism evidence="11 13">
    <name type="scientific">Paenibacillus jilunlii</name>
    <dbReference type="NCBI Taxonomy" id="682956"/>
    <lineage>
        <taxon>Bacteria</taxon>
        <taxon>Bacillati</taxon>
        <taxon>Bacillota</taxon>
        <taxon>Bacilli</taxon>
        <taxon>Bacillales</taxon>
        <taxon>Paenibacillaceae</taxon>
        <taxon>Paenibacillus</taxon>
    </lineage>
</organism>
<dbReference type="PANTHER" id="PTHR31736:SF9">
    <property type="entry name" value="ENDO-XYLOGALACTURONAN HYDROLASE A-RELATED"/>
    <property type="match status" value="1"/>
</dbReference>
<comment type="similarity">
    <text evidence="1 9">Belongs to the glycosyl hydrolase 28 family.</text>
</comment>
<keyword evidence="2" id="KW-0677">Repeat</keyword>
<sequence>MNQLQVYEAPKYIPGREDYRVKVRTAGGRWQPLFVYEVKVDMHEVRPASMAFFDVEGEAEVEIDCLYTEIEHVNISPAARSVVCSHDGRKISFKLNGPQKLSVEINGGRFRNLHLFANPLEVGAPQPDGAGVHLVQPGIHRSPDLLALLKRTEDQETGLPQTLYFAPGTHYIEETVFAVPSGTVIYLAGGAAFAGSLVCERVEDVEIRGRGVVYLADFHRFSAFRGVKIVFSRRISVEGITVIDPPHYSIFIGQSTDITVTNFKSFSTRGWSDGIDIMSSSEIAIRDVFMRNSDDCIAIYGSRWDYSGDSRNISVRDSVLWADVAHPLMIGTHGDHRRGGDIIENIVYENIDILEHHEPQENYWGALAINAGDCNTVRNVLYSNIRVEWIEQGQLFDLRVVMNKDYNPEPGTGIEKVTFRNVSFSGGGVHPSRIYGYDEDRGVNGVQFINLQMGGELVENARTDLILLNTYAHNVVFKRE</sequence>
<gene>
    <name evidence="10" type="ORF">AML91_04545</name>
    <name evidence="11" type="ORF">SAMN05216191_12645</name>
</gene>
<evidence type="ECO:0000256" key="1">
    <source>
        <dbReference type="ARBA" id="ARBA00008834"/>
    </source>
</evidence>
<accession>A0A1G9YG66</accession>
<dbReference type="SUPFAM" id="SSF51126">
    <property type="entry name" value="Pectin lyase-like"/>
    <property type="match status" value="1"/>
</dbReference>
<dbReference type="SMART" id="SM00710">
    <property type="entry name" value="PbH1"/>
    <property type="match status" value="4"/>
</dbReference>
<evidence type="ECO:0000256" key="4">
    <source>
        <dbReference type="ARBA" id="ARBA00023180"/>
    </source>
</evidence>
<dbReference type="InterPro" id="IPR012334">
    <property type="entry name" value="Pectin_lyas_fold"/>
</dbReference>